<sequence length="89" mass="9443">MATSNATRMPSMKSSSAIATGSRCSMCRRGTIPPTCARGLALSIMISARTWRWTGSGTARSRWGSSVAESQAARTEPKTANPIVEPIAR</sequence>
<evidence type="ECO:0000256" key="1">
    <source>
        <dbReference type="SAM" id="MobiDB-lite"/>
    </source>
</evidence>
<evidence type="ECO:0000313" key="2">
    <source>
        <dbReference type="EMBL" id="COY38673.1"/>
    </source>
</evidence>
<organism evidence="2 3">
    <name type="scientific">Mycobacterium tuberculosis</name>
    <dbReference type="NCBI Taxonomy" id="1773"/>
    <lineage>
        <taxon>Bacteria</taxon>
        <taxon>Bacillati</taxon>
        <taxon>Actinomycetota</taxon>
        <taxon>Actinomycetes</taxon>
        <taxon>Mycobacteriales</taxon>
        <taxon>Mycobacteriaceae</taxon>
        <taxon>Mycobacterium</taxon>
        <taxon>Mycobacterium tuberculosis complex</taxon>
    </lineage>
</organism>
<comment type="caution">
    <text evidence="2">The sequence shown here is derived from an EMBL/GenBank/DDBJ whole genome shotgun (WGS) entry which is preliminary data.</text>
</comment>
<dbReference type="Proteomes" id="UP000039021">
    <property type="component" value="Unassembled WGS sequence"/>
</dbReference>
<feature type="region of interest" description="Disordered" evidence="1">
    <location>
        <begin position="56"/>
        <end position="89"/>
    </location>
</feature>
<dbReference type="EMBL" id="CSBK01001170">
    <property type="protein sequence ID" value="COY38673.1"/>
    <property type="molecule type" value="Genomic_DNA"/>
</dbReference>
<accession>A0A916LBI5</accession>
<feature type="compositionally biased region" description="Polar residues" evidence="1">
    <location>
        <begin position="56"/>
        <end position="73"/>
    </location>
</feature>
<name>A0A916LBI5_MYCTX</name>
<protein>
    <submittedName>
        <fullName evidence="2">Uncharacterized protein</fullName>
    </submittedName>
</protein>
<reference evidence="3" key="1">
    <citation type="submission" date="2015-03" db="EMBL/GenBank/DDBJ databases">
        <authorList>
            <consortium name="Pathogen Informatics"/>
        </authorList>
    </citation>
    <scope>NUCLEOTIDE SEQUENCE [LARGE SCALE GENOMIC DNA]</scope>
    <source>
        <strain evidence="3">N09902308</strain>
    </source>
</reference>
<evidence type="ECO:0000313" key="3">
    <source>
        <dbReference type="Proteomes" id="UP000039021"/>
    </source>
</evidence>
<proteinExistence type="predicted"/>
<gene>
    <name evidence="2" type="ORF">ERS007739_02524</name>
</gene>
<feature type="region of interest" description="Disordered" evidence="1">
    <location>
        <begin position="1"/>
        <end position="23"/>
    </location>
</feature>
<dbReference type="AlphaFoldDB" id="A0A916LBI5"/>